<keyword evidence="1" id="KW-1133">Transmembrane helix</keyword>
<evidence type="ECO:0000313" key="3">
    <source>
        <dbReference type="Proteomes" id="UP000290191"/>
    </source>
</evidence>
<dbReference type="AlphaFoldDB" id="A0A4Q0Y2G8"/>
<accession>A0A4Q0Y2G8</accession>
<dbReference type="EMBL" id="PDKO01000003">
    <property type="protein sequence ID" value="RXJ63675.1"/>
    <property type="molecule type" value="Genomic_DNA"/>
</dbReference>
<dbReference type="STRING" id="877500.GCA_000935065_00092"/>
<feature type="transmembrane region" description="Helical" evidence="1">
    <location>
        <begin position="189"/>
        <end position="207"/>
    </location>
</feature>
<dbReference type="RefSeq" id="WP_129081713.1">
    <property type="nucleotide sequence ID" value="NZ_CP041070.1"/>
</dbReference>
<sequence>MKEFISIFQKNKVNIIQELLKKLADSKIDYLNSKELNKAFVDFNALDTIYAVDENFVQLSPIFNRDTKDGEFISNKIKNSLKSNTYLKNEYFISAPYVSSKTNKFVVTFVKKIDNKLIAMDFDFYKLLKEYNHTDLKAKLFTNGVQIVYGIIGISLTAFALILIFYSLYDFTSHLLGIANNIFQSIFKSTIGLTLGLATFDLAKNLLEHEVIFRDHTTEAHGSNTLLIKFLISIVIALAIEALMMVFKIAISDYKDILYAVYLLLGIGFLLLTMSQYNKYLIKK</sequence>
<protein>
    <recommendedName>
        <fullName evidence="4">General glycosylation pathway protein</fullName>
    </recommendedName>
</protein>
<organism evidence="2 3">
    <name type="scientific">Halarcobacter anaerophilus</name>
    <dbReference type="NCBI Taxonomy" id="877500"/>
    <lineage>
        <taxon>Bacteria</taxon>
        <taxon>Pseudomonadati</taxon>
        <taxon>Campylobacterota</taxon>
        <taxon>Epsilonproteobacteria</taxon>
        <taxon>Campylobacterales</taxon>
        <taxon>Arcobacteraceae</taxon>
        <taxon>Halarcobacter</taxon>
    </lineage>
</organism>
<keyword evidence="1" id="KW-0812">Transmembrane</keyword>
<keyword evidence="1" id="KW-0472">Membrane</keyword>
<evidence type="ECO:0008006" key="4">
    <source>
        <dbReference type="Google" id="ProtNLM"/>
    </source>
</evidence>
<reference evidence="2 3" key="1">
    <citation type="submission" date="2017-10" db="EMBL/GenBank/DDBJ databases">
        <title>Genomics of the genus Arcobacter.</title>
        <authorList>
            <person name="Perez-Cataluna A."/>
            <person name="Figueras M.J."/>
        </authorList>
    </citation>
    <scope>NUCLEOTIDE SEQUENCE [LARGE SCALE GENOMIC DNA]</scope>
    <source>
        <strain evidence="2 3">DSM 24636</strain>
    </source>
</reference>
<feature type="transmembrane region" description="Helical" evidence="1">
    <location>
        <begin position="257"/>
        <end position="274"/>
    </location>
</feature>
<feature type="transmembrane region" description="Helical" evidence="1">
    <location>
        <begin position="227"/>
        <end position="251"/>
    </location>
</feature>
<proteinExistence type="predicted"/>
<name>A0A4Q0Y2G8_9BACT</name>
<gene>
    <name evidence="2" type="ORF">CRV06_05660</name>
</gene>
<evidence type="ECO:0000313" key="2">
    <source>
        <dbReference type="EMBL" id="RXJ63675.1"/>
    </source>
</evidence>
<dbReference type="Proteomes" id="UP000290191">
    <property type="component" value="Unassembled WGS sequence"/>
</dbReference>
<comment type="caution">
    <text evidence="2">The sequence shown here is derived from an EMBL/GenBank/DDBJ whole genome shotgun (WGS) entry which is preliminary data.</text>
</comment>
<keyword evidence="3" id="KW-1185">Reference proteome</keyword>
<evidence type="ECO:0000256" key="1">
    <source>
        <dbReference type="SAM" id="Phobius"/>
    </source>
</evidence>
<dbReference type="OrthoDB" id="5338382at2"/>
<dbReference type="SUPFAM" id="SSF103190">
    <property type="entry name" value="Sensory domain-like"/>
    <property type="match status" value="1"/>
</dbReference>
<feature type="transmembrane region" description="Helical" evidence="1">
    <location>
        <begin position="147"/>
        <end position="169"/>
    </location>
</feature>
<dbReference type="InterPro" id="IPR029151">
    <property type="entry name" value="Sensor-like_sf"/>
</dbReference>